<dbReference type="PROSITE" id="PS01125">
    <property type="entry name" value="ROK"/>
    <property type="match status" value="1"/>
</dbReference>
<dbReference type="Gene3D" id="3.30.420.40">
    <property type="match status" value="2"/>
</dbReference>
<proteinExistence type="inferred from homology"/>
<dbReference type="Proteomes" id="UP001596138">
    <property type="component" value="Unassembled WGS sequence"/>
</dbReference>
<dbReference type="InterPro" id="IPR036388">
    <property type="entry name" value="WH-like_DNA-bd_sf"/>
</dbReference>
<dbReference type="SUPFAM" id="SSF53067">
    <property type="entry name" value="Actin-like ATPase domain"/>
    <property type="match status" value="1"/>
</dbReference>
<evidence type="ECO:0000256" key="1">
    <source>
        <dbReference type="ARBA" id="ARBA00006479"/>
    </source>
</evidence>
<evidence type="ECO:0000313" key="2">
    <source>
        <dbReference type="EMBL" id="MFC6237520.1"/>
    </source>
</evidence>
<dbReference type="RefSeq" id="WP_386764890.1">
    <property type="nucleotide sequence ID" value="NZ_JBHSTI010000008.1"/>
</dbReference>
<reference evidence="3" key="1">
    <citation type="journal article" date="2019" name="Int. J. Syst. Evol. Microbiol.">
        <title>The Global Catalogue of Microorganisms (GCM) 10K type strain sequencing project: providing services to taxonomists for standard genome sequencing and annotation.</title>
        <authorList>
            <consortium name="The Broad Institute Genomics Platform"/>
            <consortium name="The Broad Institute Genome Sequencing Center for Infectious Disease"/>
            <person name="Wu L."/>
            <person name="Ma J."/>
        </authorList>
    </citation>
    <scope>NUCLEOTIDE SEQUENCE [LARGE SCALE GENOMIC DNA]</scope>
    <source>
        <strain evidence="3">CGMCC 4.7317</strain>
    </source>
</reference>
<dbReference type="EMBL" id="JBHSTI010000008">
    <property type="protein sequence ID" value="MFC6237520.1"/>
    <property type="molecule type" value="Genomic_DNA"/>
</dbReference>
<accession>A0ABW1T0D1</accession>
<comment type="similarity">
    <text evidence="1">Belongs to the ROK (NagC/XylR) family.</text>
</comment>
<name>A0ABW1T0D1_9ACTN</name>
<dbReference type="InterPro" id="IPR036390">
    <property type="entry name" value="WH_DNA-bd_sf"/>
</dbReference>
<dbReference type="InterPro" id="IPR043129">
    <property type="entry name" value="ATPase_NBD"/>
</dbReference>
<evidence type="ECO:0000313" key="3">
    <source>
        <dbReference type="Proteomes" id="UP001596138"/>
    </source>
</evidence>
<dbReference type="InterPro" id="IPR000600">
    <property type="entry name" value="ROK"/>
</dbReference>
<organism evidence="2 3">
    <name type="scientific">Longivirga aurantiaca</name>
    <dbReference type="NCBI Taxonomy" id="1837743"/>
    <lineage>
        <taxon>Bacteria</taxon>
        <taxon>Bacillati</taxon>
        <taxon>Actinomycetota</taxon>
        <taxon>Actinomycetes</taxon>
        <taxon>Sporichthyales</taxon>
        <taxon>Sporichthyaceae</taxon>
        <taxon>Longivirga</taxon>
    </lineage>
</organism>
<dbReference type="InterPro" id="IPR049874">
    <property type="entry name" value="ROK_cs"/>
</dbReference>
<dbReference type="Gene3D" id="1.10.10.10">
    <property type="entry name" value="Winged helix-like DNA-binding domain superfamily/Winged helix DNA-binding domain"/>
    <property type="match status" value="1"/>
</dbReference>
<comment type="caution">
    <text evidence="2">The sequence shown here is derived from an EMBL/GenBank/DDBJ whole genome shotgun (WGS) entry which is preliminary data.</text>
</comment>
<dbReference type="Pfam" id="PF00480">
    <property type="entry name" value="ROK"/>
    <property type="match status" value="1"/>
</dbReference>
<protein>
    <submittedName>
        <fullName evidence="2">ROK family transcriptional regulator</fullName>
    </submittedName>
</protein>
<dbReference type="SUPFAM" id="SSF46785">
    <property type="entry name" value="Winged helix' DNA-binding domain"/>
    <property type="match status" value="1"/>
</dbReference>
<dbReference type="PANTHER" id="PTHR18964">
    <property type="entry name" value="ROK (REPRESSOR, ORF, KINASE) FAMILY"/>
    <property type="match status" value="1"/>
</dbReference>
<gene>
    <name evidence="2" type="ORF">ACFQGU_06495</name>
</gene>
<keyword evidence="3" id="KW-1185">Reference proteome</keyword>
<sequence length="376" mass="38761">MSTRSPRRLQHDSAVLPADGRRQNLSLVLQALYTGGAMSRADLARRLQLTKVTVSDLVSVLLERGQAVELGQSDTVRPGKPATLVDVNRTGLQVVGVDLTAHEVLRAAVLDLDGNVLHRSERPLTGRAAGADVLADVLALVADAVALATETVLGIGVGTPGVVGPDGDVLTAPNLGWTDVPLRALLAEATGLPVLVCNDADAAVHAEHTLGDGGDDLILVRIGLGVGCGLIVDGQRVRGAHFAAGEIGHVTVGTDGGETCGCGNVGCLETWISAPRLQKAIADSATDSDGALRSAGERLAIALAPVVAALDLSEVVLAGPHELVDGPLLRAVDETLRSRMLARNASALEVRVATQPEDIVLRGAAVLVLWDQWGVA</sequence>
<dbReference type="PANTHER" id="PTHR18964:SF149">
    <property type="entry name" value="BIFUNCTIONAL UDP-N-ACETYLGLUCOSAMINE 2-EPIMERASE_N-ACETYLMANNOSAMINE KINASE"/>
    <property type="match status" value="1"/>
</dbReference>